<evidence type="ECO:0000256" key="1">
    <source>
        <dbReference type="ARBA" id="ARBA00023157"/>
    </source>
</evidence>
<dbReference type="Proteomes" id="UP001217089">
    <property type="component" value="Unassembled WGS sequence"/>
</dbReference>
<dbReference type="InterPro" id="IPR001304">
    <property type="entry name" value="C-type_lectin-like"/>
</dbReference>
<evidence type="ECO:0000313" key="3">
    <source>
        <dbReference type="EMBL" id="KAJ8319660.1"/>
    </source>
</evidence>
<evidence type="ECO:0000259" key="2">
    <source>
        <dbReference type="PROSITE" id="PS50041"/>
    </source>
</evidence>
<accession>A0ABQ9FTP8</accession>
<feature type="domain" description="C-type lectin" evidence="2">
    <location>
        <begin position="1"/>
        <end position="73"/>
    </location>
</feature>
<keyword evidence="4" id="KW-1185">Reference proteome</keyword>
<protein>
    <recommendedName>
        <fullName evidence="2">C-type lectin domain-containing protein</fullName>
    </recommendedName>
</protein>
<gene>
    <name evidence="3" type="ORF">KUTeg_002788</name>
</gene>
<organism evidence="3 4">
    <name type="scientific">Tegillarca granosa</name>
    <name type="common">Malaysian cockle</name>
    <name type="synonym">Anadara granosa</name>
    <dbReference type="NCBI Taxonomy" id="220873"/>
    <lineage>
        <taxon>Eukaryota</taxon>
        <taxon>Metazoa</taxon>
        <taxon>Spiralia</taxon>
        <taxon>Lophotrochozoa</taxon>
        <taxon>Mollusca</taxon>
        <taxon>Bivalvia</taxon>
        <taxon>Autobranchia</taxon>
        <taxon>Pteriomorphia</taxon>
        <taxon>Arcoida</taxon>
        <taxon>Arcoidea</taxon>
        <taxon>Arcidae</taxon>
        <taxon>Tegillarca</taxon>
    </lineage>
</organism>
<dbReference type="Gene3D" id="3.10.100.10">
    <property type="entry name" value="Mannose-Binding Protein A, subunit A"/>
    <property type="match status" value="3"/>
</dbReference>
<feature type="domain" description="C-type lectin" evidence="2">
    <location>
        <begin position="68"/>
        <end position="179"/>
    </location>
</feature>
<dbReference type="PROSITE" id="PS00615">
    <property type="entry name" value="C_TYPE_LECTIN_1"/>
    <property type="match status" value="1"/>
</dbReference>
<reference evidence="3 4" key="1">
    <citation type="submission" date="2022-12" db="EMBL/GenBank/DDBJ databases">
        <title>Chromosome-level genome of Tegillarca granosa.</title>
        <authorList>
            <person name="Kim J."/>
        </authorList>
    </citation>
    <scope>NUCLEOTIDE SEQUENCE [LARGE SCALE GENOMIC DNA]</scope>
    <source>
        <strain evidence="3">Teg-2019</strain>
        <tissue evidence="3">Adductor muscle</tissue>
    </source>
</reference>
<dbReference type="PROSITE" id="PS50041">
    <property type="entry name" value="C_TYPE_LECTIN_2"/>
    <property type="match status" value="2"/>
</dbReference>
<evidence type="ECO:0000313" key="4">
    <source>
        <dbReference type="Proteomes" id="UP001217089"/>
    </source>
</evidence>
<name>A0ABQ9FTP8_TEGGR</name>
<dbReference type="InterPro" id="IPR016186">
    <property type="entry name" value="C-type_lectin-like/link_sf"/>
</dbReference>
<dbReference type="SUPFAM" id="SSF56436">
    <property type="entry name" value="C-type lectin-like"/>
    <property type="match status" value="2"/>
</dbReference>
<dbReference type="PANTHER" id="PTHR22803">
    <property type="entry name" value="MANNOSE, PHOSPHOLIPASE, LECTIN RECEPTOR RELATED"/>
    <property type="match status" value="1"/>
</dbReference>
<comment type="caution">
    <text evidence="3">The sequence shown here is derived from an EMBL/GenBank/DDBJ whole genome shotgun (WGS) entry which is preliminary data.</text>
</comment>
<dbReference type="CDD" id="cd00037">
    <property type="entry name" value="CLECT"/>
    <property type="match status" value="1"/>
</dbReference>
<dbReference type="EMBL" id="JARBDR010000170">
    <property type="protein sequence ID" value="KAJ8319660.1"/>
    <property type="molecule type" value="Genomic_DNA"/>
</dbReference>
<dbReference type="InterPro" id="IPR050111">
    <property type="entry name" value="C-type_lectin/snaclec_domain"/>
</dbReference>
<dbReference type="InterPro" id="IPR016187">
    <property type="entry name" value="CTDL_fold"/>
</dbReference>
<keyword evidence="1" id="KW-1015">Disulfide bond</keyword>
<proteinExistence type="predicted"/>
<sequence length="185" mass="21074">MTDNEFWLGINDIEEEDKWVYSSTGTAITVTNWGPGDPNGNRTSNCVVTWIGSSYHSSWADAPCTEKYGAVCERLAEYEGQCPSGWLRNKDKCYFFTTEEYNWVEAEVRNSFWLGINDIILENNWVYTSDMSPITVKSWGPGDPNGFAGANCVATYHLSNYHSLWADEPCTQKHRCVCERETTYV</sequence>
<dbReference type="SMART" id="SM00034">
    <property type="entry name" value="CLECT"/>
    <property type="match status" value="1"/>
</dbReference>
<dbReference type="InterPro" id="IPR018378">
    <property type="entry name" value="C-type_lectin_CS"/>
</dbReference>
<dbReference type="Pfam" id="PF00059">
    <property type="entry name" value="Lectin_C"/>
    <property type="match status" value="2"/>
</dbReference>